<keyword evidence="3" id="KW-1185">Reference proteome</keyword>
<sequence length="537" mass="60027">MKSSLLLVALFALSVSTERILQDQPAQAGSLKVSLSVPSVNNIVGVLAGILPSCLVNNKTLDINYTQSGFGYNIYIHDLHINTLNFNTREVYYVPETNGTLRVLFGGIDLNSVMNGTMYILGFIPLDAAQLNLTNLTVQLDLLAVPMAENGNKWQIKEVSFIDLTDITIQTTNSGWNALIYTLHGTINSIVKSYLPQVSAGITYLVDGINAKLASPSGFMFNLFDARFPLNLTTTQAPEADLSNKTLNLNFDGTFFDTPAGTNHVKANTNDPARLPKTNSNQVFIHQSMLASLMMVLEQEILPVRLNDTNTTNQILQLFPEIQYHYGESLVSEVYVDLTVQSGGFLTLSQASGMMIGKDEITTLHLQVYAKNSTMPAQEMAVQFDMDLLMVLNSTIQPDWKLYLNIPKLLIANTIVSHDNVGMVSRNYDSLMTAVLRSATNSINVKWRRPFDLVSLDPETLPFIQNMLLHLQATPFLMDEFYYVGFTFFMDPTPMSRATYNRYTDRVTEQYREVAYRVFDKLGAYFESIKPVQNVAQ</sequence>
<gene>
    <name evidence="2" type="ORF">FGO68_gene15348</name>
</gene>
<evidence type="ECO:0008006" key="4">
    <source>
        <dbReference type="Google" id="ProtNLM"/>
    </source>
</evidence>
<feature type="signal peptide" evidence="1">
    <location>
        <begin position="1"/>
        <end position="17"/>
    </location>
</feature>
<feature type="chain" id="PRO_5035228203" description="Lipid-binding serum glycoprotein C-terminal domain-containing protein" evidence="1">
    <location>
        <begin position="18"/>
        <end position="537"/>
    </location>
</feature>
<evidence type="ECO:0000313" key="2">
    <source>
        <dbReference type="EMBL" id="TNV80189.1"/>
    </source>
</evidence>
<proteinExistence type="predicted"/>
<protein>
    <recommendedName>
        <fullName evidence="4">Lipid-binding serum glycoprotein C-terminal domain-containing protein</fullName>
    </recommendedName>
</protein>
<evidence type="ECO:0000313" key="3">
    <source>
        <dbReference type="Proteomes" id="UP000785679"/>
    </source>
</evidence>
<comment type="caution">
    <text evidence="2">The sequence shown here is derived from an EMBL/GenBank/DDBJ whole genome shotgun (WGS) entry which is preliminary data.</text>
</comment>
<dbReference type="EMBL" id="RRYP01007851">
    <property type="protein sequence ID" value="TNV80189.1"/>
    <property type="molecule type" value="Genomic_DNA"/>
</dbReference>
<keyword evidence="1" id="KW-0732">Signal</keyword>
<evidence type="ECO:0000256" key="1">
    <source>
        <dbReference type="SAM" id="SignalP"/>
    </source>
</evidence>
<dbReference type="OrthoDB" id="10519482at2759"/>
<reference evidence="2" key="1">
    <citation type="submission" date="2019-06" db="EMBL/GenBank/DDBJ databases">
        <authorList>
            <person name="Zheng W."/>
        </authorList>
    </citation>
    <scope>NUCLEOTIDE SEQUENCE</scope>
    <source>
        <strain evidence="2">QDHG01</strain>
    </source>
</reference>
<accession>A0A8J8NSZ9</accession>
<organism evidence="2 3">
    <name type="scientific">Halteria grandinella</name>
    <dbReference type="NCBI Taxonomy" id="5974"/>
    <lineage>
        <taxon>Eukaryota</taxon>
        <taxon>Sar</taxon>
        <taxon>Alveolata</taxon>
        <taxon>Ciliophora</taxon>
        <taxon>Intramacronucleata</taxon>
        <taxon>Spirotrichea</taxon>
        <taxon>Stichotrichia</taxon>
        <taxon>Sporadotrichida</taxon>
        <taxon>Halteriidae</taxon>
        <taxon>Halteria</taxon>
    </lineage>
</organism>
<dbReference type="AlphaFoldDB" id="A0A8J8NSZ9"/>
<name>A0A8J8NSZ9_HALGN</name>
<dbReference type="Proteomes" id="UP000785679">
    <property type="component" value="Unassembled WGS sequence"/>
</dbReference>